<dbReference type="AlphaFoldDB" id="A0A6J4KQ56"/>
<dbReference type="Gene3D" id="3.90.550.10">
    <property type="entry name" value="Spore Coat Polysaccharide Biosynthesis Protein SpsA, Chain A"/>
    <property type="match status" value="1"/>
</dbReference>
<proteinExistence type="inferred from homology"/>
<keyword evidence="4" id="KW-0414">Isoprene biosynthesis</keyword>
<dbReference type="PROSITE" id="PS00061">
    <property type="entry name" value="ADH_SHORT"/>
    <property type="match status" value="1"/>
</dbReference>
<dbReference type="NCBIfam" id="TIGR00453">
    <property type="entry name" value="ispD"/>
    <property type="match status" value="1"/>
</dbReference>
<dbReference type="InterPro" id="IPR034683">
    <property type="entry name" value="IspD/TarI"/>
</dbReference>
<dbReference type="Pfam" id="PF01128">
    <property type="entry name" value="IspD"/>
    <property type="match status" value="1"/>
</dbReference>
<gene>
    <name evidence="4" type="primary">ispD</name>
    <name evidence="5" type="ORF">AVDCRST_MAG07-588</name>
</gene>
<evidence type="ECO:0000313" key="5">
    <source>
        <dbReference type="EMBL" id="CAA9311033.1"/>
    </source>
</evidence>
<dbReference type="InterPro" id="IPR001228">
    <property type="entry name" value="IspD"/>
</dbReference>
<feature type="site" description="Positions MEP for the nucleophilic attack" evidence="4">
    <location>
        <position position="218"/>
    </location>
</feature>
<dbReference type="Gene3D" id="3.40.50.720">
    <property type="entry name" value="NAD(P)-binding Rossmann-like Domain"/>
    <property type="match status" value="1"/>
</dbReference>
<feature type="site" description="Positions MEP for the nucleophilic attack" evidence="4">
    <location>
        <position position="159"/>
    </location>
</feature>
<dbReference type="InterPro" id="IPR036291">
    <property type="entry name" value="NAD(P)-bd_dom_sf"/>
</dbReference>
<dbReference type="InterPro" id="IPR012115">
    <property type="entry name" value="CDP-ribitol_syn"/>
</dbReference>
<dbReference type="InterPro" id="IPR002347">
    <property type="entry name" value="SDR_fam"/>
</dbReference>
<accession>A0A6J4KQ56</accession>
<dbReference type="UniPathway" id="UPA00056">
    <property type="reaction ID" value="UER00093"/>
</dbReference>
<dbReference type="InterPro" id="IPR050088">
    <property type="entry name" value="IspD/TarI_cytidylyltransf_bact"/>
</dbReference>
<organism evidence="5">
    <name type="scientific">uncultured Frankineae bacterium</name>
    <dbReference type="NCBI Taxonomy" id="437475"/>
    <lineage>
        <taxon>Bacteria</taxon>
        <taxon>Bacillati</taxon>
        <taxon>Actinomycetota</taxon>
        <taxon>Actinomycetes</taxon>
        <taxon>Frankiales</taxon>
        <taxon>environmental samples</taxon>
    </lineage>
</organism>
<dbReference type="PANTHER" id="PTHR32125:SF4">
    <property type="entry name" value="2-C-METHYL-D-ERYTHRITOL 4-PHOSPHATE CYTIDYLYLTRANSFERASE, CHLOROPLASTIC"/>
    <property type="match status" value="1"/>
</dbReference>
<feature type="site" description="Transition state stabilizer" evidence="4">
    <location>
        <position position="27"/>
    </location>
</feature>
<evidence type="ECO:0000256" key="4">
    <source>
        <dbReference type="HAMAP-Rule" id="MF_00108"/>
    </source>
</evidence>
<comment type="similarity">
    <text evidence="1">Belongs to the short-chain dehydrogenases/reductases (SDR) family.</text>
</comment>
<dbReference type="EC" id="2.7.7.60" evidence="4"/>
<reference evidence="5" key="1">
    <citation type="submission" date="2020-02" db="EMBL/GenBank/DDBJ databases">
        <authorList>
            <person name="Meier V. D."/>
        </authorList>
    </citation>
    <scope>NUCLEOTIDE SEQUENCE</scope>
    <source>
        <strain evidence="5">AVDCRST_MAG07</strain>
    </source>
</reference>
<comment type="catalytic activity">
    <reaction evidence="4">
        <text>2-C-methyl-D-erythritol 4-phosphate + CTP + H(+) = 4-CDP-2-C-methyl-D-erythritol + diphosphate</text>
        <dbReference type="Rhea" id="RHEA:13429"/>
        <dbReference type="ChEBI" id="CHEBI:15378"/>
        <dbReference type="ChEBI" id="CHEBI:33019"/>
        <dbReference type="ChEBI" id="CHEBI:37563"/>
        <dbReference type="ChEBI" id="CHEBI:57823"/>
        <dbReference type="ChEBI" id="CHEBI:58262"/>
        <dbReference type="EC" id="2.7.7.60"/>
    </reaction>
</comment>
<dbReference type="CDD" id="cd05233">
    <property type="entry name" value="SDR_c"/>
    <property type="match status" value="1"/>
</dbReference>
<dbReference type="CDD" id="cd02516">
    <property type="entry name" value="CDP-ME_synthetase"/>
    <property type="match status" value="1"/>
</dbReference>
<dbReference type="PRINTS" id="PR00081">
    <property type="entry name" value="GDHRDH"/>
</dbReference>
<dbReference type="FunFam" id="3.90.550.10:FF:000003">
    <property type="entry name" value="2-C-methyl-D-erythritol 4-phosphate cytidylyltransferase"/>
    <property type="match status" value="1"/>
</dbReference>
<evidence type="ECO:0000256" key="1">
    <source>
        <dbReference type="ARBA" id="ARBA00006484"/>
    </source>
</evidence>
<dbReference type="PANTHER" id="PTHR32125">
    <property type="entry name" value="2-C-METHYL-D-ERYTHRITOL 4-PHOSPHATE CYTIDYLYLTRANSFERASE, CHLOROPLASTIC"/>
    <property type="match status" value="1"/>
</dbReference>
<evidence type="ECO:0000256" key="3">
    <source>
        <dbReference type="ARBA" id="ARBA00022695"/>
    </source>
</evidence>
<protein>
    <recommendedName>
        <fullName evidence="4">2-C-methyl-D-erythritol 4-phosphate cytidylyltransferase</fullName>
        <ecNumber evidence="4">2.7.7.60</ecNumber>
    </recommendedName>
    <alternativeName>
        <fullName evidence="4">4-diphosphocytidyl-2C-methyl-D-erythritol synthase</fullName>
    </alternativeName>
    <alternativeName>
        <fullName evidence="4">MEP cytidylyltransferase</fullName>
        <shortName evidence="4">MCT</shortName>
    </alternativeName>
</protein>
<feature type="site" description="Transition state stabilizer" evidence="4">
    <location>
        <position position="20"/>
    </location>
</feature>
<name>A0A6J4KQ56_9ACTN</name>
<keyword evidence="2 4" id="KW-0808">Transferase</keyword>
<keyword evidence="3 4" id="KW-0548">Nucleotidyltransferase</keyword>
<comment type="pathway">
    <text evidence="4">Isoprenoid biosynthesis; isopentenyl diphosphate biosynthesis via DXP pathway; isopentenyl diphosphate from 1-deoxy-D-xylulose 5-phosphate: step 2/6.</text>
</comment>
<dbReference type="HAMAP" id="MF_00108">
    <property type="entry name" value="IspD"/>
    <property type="match status" value="1"/>
</dbReference>
<dbReference type="GO" id="GO:0050518">
    <property type="term" value="F:2-C-methyl-D-erythritol 4-phosphate cytidylyltransferase activity"/>
    <property type="evidence" value="ECO:0007669"/>
    <property type="project" value="UniProtKB-UniRule"/>
</dbReference>
<dbReference type="InterPro" id="IPR020904">
    <property type="entry name" value="Sc_DH/Rdtase_CS"/>
</dbReference>
<dbReference type="PIRSF" id="PIRSF036586">
    <property type="entry name" value="CDP-ribitol_syn"/>
    <property type="match status" value="1"/>
</dbReference>
<dbReference type="SUPFAM" id="SSF53448">
    <property type="entry name" value="Nucleotide-diphospho-sugar transferases"/>
    <property type="match status" value="1"/>
</dbReference>
<comment type="similarity">
    <text evidence="4">Belongs to the IspD/TarI cytidylyltransferase family. IspD subfamily.</text>
</comment>
<dbReference type="GO" id="GO:0019288">
    <property type="term" value="P:isopentenyl diphosphate biosynthetic process, methylerythritol 4-phosphate pathway"/>
    <property type="evidence" value="ECO:0007669"/>
    <property type="project" value="UniProtKB-UniRule"/>
</dbReference>
<sequence>MSTPVLRTVAVVLAGGSGSRVGLNIPKQLLKVAGRTIIEHTVEALHACDEIDEILVVMAPDFVADAERLLVRASLPKVTRVLPGGNDRSASTRRALDALGDEECNVLFHDAVRPLVSRRVVRECVQALRTHEAIDVATPSADTIVRVGPDDNIADIPDRQWLRRGQTPQGFRLSVIRRAYDRAEADGRFTATDDCGVVLHYVPEVPIHVVPGDEQNMKVTYPVDLFLMDKLFQLSSHGAVPRTDADHAALLGGKTVVVLGGSYGIGADVADMARAAGCQVFAFGRSTTGTHVEDAESVADALRSAHAATGRIDAVVLTAAVLVKGHLVEMDAASVQNQIAVNFLAPVNVARAAQPYLAETRGHLLFFTSSSYTRGRADYALYSSTKAAVVNLTQALADEWMTHGISVNVLNPERTRTPMRLEAFGDEPVHTLLDSSSVAATALDVLVGDLTGQVFDVRLPSSSADGVDPRVPEADVIARAVSEVEAAVELEALGTVHIPSDDVRA</sequence>
<dbReference type="EMBL" id="CADCUB010000027">
    <property type="protein sequence ID" value="CAA9311033.1"/>
    <property type="molecule type" value="Genomic_DNA"/>
</dbReference>
<dbReference type="SUPFAM" id="SSF51735">
    <property type="entry name" value="NAD(P)-binding Rossmann-fold domains"/>
    <property type="match status" value="1"/>
</dbReference>
<comment type="function">
    <text evidence="4">Catalyzes the formation of 4-diphosphocytidyl-2-C-methyl-D-erythritol from CTP and 2-C-methyl-D-erythritol 4-phosphate (MEP).</text>
</comment>
<evidence type="ECO:0000256" key="2">
    <source>
        <dbReference type="ARBA" id="ARBA00022679"/>
    </source>
</evidence>
<dbReference type="InterPro" id="IPR029044">
    <property type="entry name" value="Nucleotide-diphossugar_trans"/>
</dbReference>
<dbReference type="Pfam" id="PF00106">
    <property type="entry name" value="adh_short"/>
    <property type="match status" value="1"/>
</dbReference>